<gene>
    <name evidence="1" type="ORF">SDC9_184954</name>
</gene>
<proteinExistence type="predicted"/>
<sequence length="185" mass="20467">MDLHGLGRDLVARFGGVILRHRSRHARVGAVRVLELRGSVYELLRGLQLRRHIRDHEADALKIGDTAAKLLAFFSVFHGLVESALRDADARGAHTDASDVERFHGILEPHVFLAQQVVLVYAHVLKNDIGGRAADDAHFTFGLAAGDAWQLHIHDEGGNALRPLLPAVGLRVDDGPVRHRRARYK</sequence>
<organism evidence="1">
    <name type="scientific">bioreactor metagenome</name>
    <dbReference type="NCBI Taxonomy" id="1076179"/>
    <lineage>
        <taxon>unclassified sequences</taxon>
        <taxon>metagenomes</taxon>
        <taxon>ecological metagenomes</taxon>
    </lineage>
</organism>
<dbReference type="AlphaFoldDB" id="A0A645HFU1"/>
<comment type="caution">
    <text evidence="1">The sequence shown here is derived from an EMBL/GenBank/DDBJ whole genome shotgun (WGS) entry which is preliminary data.</text>
</comment>
<evidence type="ECO:0000313" key="1">
    <source>
        <dbReference type="EMBL" id="MPN37436.1"/>
    </source>
</evidence>
<reference evidence="1" key="1">
    <citation type="submission" date="2019-08" db="EMBL/GenBank/DDBJ databases">
        <authorList>
            <person name="Kucharzyk K."/>
            <person name="Murdoch R.W."/>
            <person name="Higgins S."/>
            <person name="Loffler F."/>
        </authorList>
    </citation>
    <scope>NUCLEOTIDE SEQUENCE</scope>
</reference>
<name>A0A645HFU1_9ZZZZ</name>
<accession>A0A645HFU1</accession>
<protein>
    <submittedName>
        <fullName evidence="1">Uncharacterized protein</fullName>
    </submittedName>
</protein>
<dbReference type="EMBL" id="VSSQ01092088">
    <property type="protein sequence ID" value="MPN37436.1"/>
    <property type="molecule type" value="Genomic_DNA"/>
</dbReference>